<accession>A0AAE3E8T9</accession>
<dbReference type="AlphaFoldDB" id="A0AAE3E8T9"/>
<dbReference type="CDD" id="cd02696">
    <property type="entry name" value="MurNAc-LAA"/>
    <property type="match status" value="1"/>
</dbReference>
<comment type="caution">
    <text evidence="3">The sequence shown here is derived from an EMBL/GenBank/DDBJ whole genome shotgun (WGS) entry which is preliminary data.</text>
</comment>
<dbReference type="InterPro" id="IPR036680">
    <property type="entry name" value="SPOR-like_sf"/>
</dbReference>
<feature type="domain" description="SPOR" evidence="2">
    <location>
        <begin position="182"/>
        <end position="257"/>
    </location>
</feature>
<dbReference type="InterPro" id="IPR002508">
    <property type="entry name" value="MurNAc-LAA_cat"/>
</dbReference>
<organism evidence="3 4">
    <name type="scientific">Hominifimenecus microfluidus</name>
    <dbReference type="NCBI Taxonomy" id="2885348"/>
    <lineage>
        <taxon>Bacteria</taxon>
        <taxon>Bacillati</taxon>
        <taxon>Bacillota</taxon>
        <taxon>Clostridia</taxon>
        <taxon>Lachnospirales</taxon>
        <taxon>Lachnospiraceae</taxon>
        <taxon>Hominifimenecus</taxon>
    </lineage>
</organism>
<dbReference type="InterPro" id="IPR007730">
    <property type="entry name" value="SPOR-like_dom"/>
</dbReference>
<dbReference type="SMART" id="SM00646">
    <property type="entry name" value="Ami_3"/>
    <property type="match status" value="1"/>
</dbReference>
<evidence type="ECO:0000313" key="3">
    <source>
        <dbReference type="EMBL" id="MCC2229460.1"/>
    </source>
</evidence>
<proteinExistence type="predicted"/>
<dbReference type="Gene3D" id="3.30.70.1070">
    <property type="entry name" value="Sporulation related repeat"/>
    <property type="match status" value="1"/>
</dbReference>
<dbReference type="RefSeq" id="WP_308452318.1">
    <property type="nucleotide sequence ID" value="NZ_JAJEQR010000001.1"/>
</dbReference>
<dbReference type="Pfam" id="PF05036">
    <property type="entry name" value="SPOR"/>
    <property type="match status" value="1"/>
</dbReference>
<sequence>MSVAETIILDPGHGGIDPGAVYNGRRESDDNLRLAMAVGNLLQKAGYEVVYTRTSDIYHTPFEKAQIANHSGGDIFVSFHRNSVEEPNTSTGVETLVYRDTGLPGVLARNINEQLAQIGFGNRGVIERPGLVVLRRTEMPAVLIETGFINNEEDNRLFDEKLNEIAAAIADGIMESLSGQGATADIIYRVQAGAFANRSNADRLRDRLIADGFPAFTAASPDGLYRVQVGAYRNLENAIRMEQVLRGKGYRTFITSE</sequence>
<gene>
    <name evidence="3" type="ORF">LKD81_00405</name>
</gene>
<dbReference type="PANTHER" id="PTHR30404">
    <property type="entry name" value="N-ACETYLMURAMOYL-L-ALANINE AMIDASE"/>
    <property type="match status" value="1"/>
</dbReference>
<dbReference type="SUPFAM" id="SSF53187">
    <property type="entry name" value="Zn-dependent exopeptidases"/>
    <property type="match status" value="1"/>
</dbReference>
<evidence type="ECO:0000313" key="4">
    <source>
        <dbReference type="Proteomes" id="UP001198182"/>
    </source>
</evidence>
<name>A0AAE3E8T9_9FIRM</name>
<dbReference type="GO" id="GO:0030288">
    <property type="term" value="C:outer membrane-bounded periplasmic space"/>
    <property type="evidence" value="ECO:0007669"/>
    <property type="project" value="TreeGrafter"/>
</dbReference>
<evidence type="ECO:0000259" key="2">
    <source>
        <dbReference type="PROSITE" id="PS51724"/>
    </source>
</evidence>
<dbReference type="GO" id="GO:0008745">
    <property type="term" value="F:N-acetylmuramoyl-L-alanine amidase activity"/>
    <property type="evidence" value="ECO:0007669"/>
    <property type="project" value="InterPro"/>
</dbReference>
<dbReference type="SUPFAM" id="SSF110997">
    <property type="entry name" value="Sporulation related repeat"/>
    <property type="match status" value="1"/>
</dbReference>
<reference evidence="3" key="1">
    <citation type="submission" date="2021-10" db="EMBL/GenBank/DDBJ databases">
        <title>Anaerobic single-cell dispensing facilitates the cultivation of human gut bacteria.</title>
        <authorList>
            <person name="Afrizal A."/>
        </authorList>
    </citation>
    <scope>NUCLEOTIDE SEQUENCE</scope>
    <source>
        <strain evidence="3">CLA-AA-H215</strain>
    </source>
</reference>
<dbReference type="EMBL" id="JAJEQR010000001">
    <property type="protein sequence ID" value="MCC2229460.1"/>
    <property type="molecule type" value="Genomic_DNA"/>
</dbReference>
<dbReference type="PROSITE" id="PS51724">
    <property type="entry name" value="SPOR"/>
    <property type="match status" value="1"/>
</dbReference>
<protein>
    <submittedName>
        <fullName evidence="3">N-acetylmuramoyl-L-alanine amidase</fullName>
    </submittedName>
</protein>
<dbReference type="GO" id="GO:0009253">
    <property type="term" value="P:peptidoglycan catabolic process"/>
    <property type="evidence" value="ECO:0007669"/>
    <property type="project" value="InterPro"/>
</dbReference>
<dbReference type="Gene3D" id="3.40.630.40">
    <property type="entry name" value="Zn-dependent exopeptidases"/>
    <property type="match status" value="1"/>
</dbReference>
<dbReference type="PANTHER" id="PTHR30404:SF0">
    <property type="entry name" value="N-ACETYLMURAMOYL-L-ALANINE AMIDASE AMIC"/>
    <property type="match status" value="1"/>
</dbReference>
<dbReference type="GO" id="GO:0042834">
    <property type="term" value="F:peptidoglycan binding"/>
    <property type="evidence" value="ECO:0007669"/>
    <property type="project" value="InterPro"/>
</dbReference>
<dbReference type="InterPro" id="IPR050695">
    <property type="entry name" value="N-acetylmuramoyl_amidase_3"/>
</dbReference>
<dbReference type="Pfam" id="PF01520">
    <property type="entry name" value="Amidase_3"/>
    <property type="match status" value="1"/>
</dbReference>
<evidence type="ECO:0000256" key="1">
    <source>
        <dbReference type="ARBA" id="ARBA00022801"/>
    </source>
</evidence>
<keyword evidence="1" id="KW-0378">Hydrolase</keyword>
<dbReference type="Proteomes" id="UP001198182">
    <property type="component" value="Unassembled WGS sequence"/>
</dbReference>
<keyword evidence="4" id="KW-1185">Reference proteome</keyword>